<name>A0A0F5EZX1_AVIPA</name>
<proteinExistence type="predicted"/>
<dbReference type="EMBL" id="UFSW01000001">
    <property type="protein sequence ID" value="SUU97251.1"/>
    <property type="molecule type" value="Genomic_DNA"/>
</dbReference>
<gene>
    <name evidence="2" type="ORF">EIG79_04685</name>
    <name evidence="3" type="ORF">NCTC10926_00622</name>
</gene>
<evidence type="ECO:0000313" key="2">
    <source>
        <dbReference type="EMBL" id="RZN60096.1"/>
    </source>
</evidence>
<dbReference type="Proteomes" id="UP000254620">
    <property type="component" value="Unassembled WGS sequence"/>
</dbReference>
<protein>
    <submittedName>
        <fullName evidence="2">Uncharacterized protein</fullName>
    </submittedName>
</protein>
<sequence length="313" mass="35738">MKKFALCLLSMLSLQAFAADNLVYDKPQQEILAHGKVNYFIQSKIGAGEKNNAQCEDGLFFNEHYLAVFDGATDKSGKKYDGKKGGRVSRDIIQTVFQSLPPNTSKEEVLKRINAEYQKFYSQNKDIDFAKNPLFRPTATLIWYNFDTNELVAIGDSKARIDGIAYNDEEKLVDTLNSALRVKVIKELGLTDEQVAENDLGRFYILPLLKRQSEFQNNPNAPKAFQFWAIDGFDIPNSELRVWKFDYTPKIIELSSDGYETYPKEPSIQAYEEELHSTLKSDRMRIKHPSTKGVAKGNYSFDDRAVLIYQANH</sequence>
<dbReference type="STRING" id="728.VY92_09630"/>
<dbReference type="EMBL" id="RQXS01000014">
    <property type="protein sequence ID" value="RZN60096.1"/>
    <property type="molecule type" value="Genomic_DNA"/>
</dbReference>
<keyword evidence="1" id="KW-0732">Signal</keyword>
<evidence type="ECO:0000313" key="4">
    <source>
        <dbReference type="Proteomes" id="UP000254620"/>
    </source>
</evidence>
<dbReference type="AlphaFoldDB" id="A0A0F5EZX1"/>
<reference evidence="3 4" key="1">
    <citation type="submission" date="2018-06" db="EMBL/GenBank/DDBJ databases">
        <authorList>
            <consortium name="Pathogen Informatics"/>
            <person name="Doyle S."/>
        </authorList>
    </citation>
    <scope>NUCLEOTIDE SEQUENCE [LARGE SCALE GENOMIC DNA]</scope>
    <source>
        <strain evidence="3 4">NCTC10926</strain>
    </source>
</reference>
<dbReference type="Proteomes" id="UP000294229">
    <property type="component" value="Unassembled WGS sequence"/>
</dbReference>
<dbReference type="RefSeq" id="WP_046097827.1">
    <property type="nucleotide sequence ID" value="NZ_JBANLW010000096.1"/>
</dbReference>
<feature type="signal peptide" evidence="1">
    <location>
        <begin position="1"/>
        <end position="18"/>
    </location>
</feature>
<feature type="chain" id="PRO_5036292844" evidence="1">
    <location>
        <begin position="19"/>
        <end position="313"/>
    </location>
</feature>
<dbReference type="eggNOG" id="ENOG50327W0">
    <property type="taxonomic scope" value="Bacteria"/>
</dbReference>
<dbReference type="OrthoDB" id="5690147at2"/>
<accession>A0A0F5EZX1</accession>
<evidence type="ECO:0000313" key="5">
    <source>
        <dbReference type="Proteomes" id="UP000294229"/>
    </source>
</evidence>
<evidence type="ECO:0000313" key="3">
    <source>
        <dbReference type="EMBL" id="SUU97251.1"/>
    </source>
</evidence>
<evidence type="ECO:0000256" key="1">
    <source>
        <dbReference type="SAM" id="SignalP"/>
    </source>
</evidence>
<organism evidence="2 5">
    <name type="scientific">Avibacterium paragallinarum</name>
    <name type="common">Haemophilus gallinarum</name>
    <dbReference type="NCBI Taxonomy" id="728"/>
    <lineage>
        <taxon>Bacteria</taxon>
        <taxon>Pseudomonadati</taxon>
        <taxon>Pseudomonadota</taxon>
        <taxon>Gammaproteobacteria</taxon>
        <taxon>Pasteurellales</taxon>
        <taxon>Pasteurellaceae</taxon>
        <taxon>Avibacterium</taxon>
    </lineage>
</organism>
<reference evidence="2 5" key="2">
    <citation type="submission" date="2018-11" db="EMBL/GenBank/DDBJ databases">
        <title>Sequencing Av. paragallinarum serogroups.</title>
        <authorList>
            <person name="Hellmuth J.E."/>
            <person name="Boucher C.E."/>
            <person name="Cason E.D."/>
        </authorList>
    </citation>
    <scope>NUCLEOTIDE SEQUENCE [LARGE SCALE GENOMIC DNA]</scope>
    <source>
        <strain evidence="2 5">SA-3</strain>
    </source>
</reference>